<evidence type="ECO:0000313" key="5">
    <source>
        <dbReference type="Proteomes" id="UP000681526"/>
    </source>
</evidence>
<keyword evidence="5" id="KW-1185">Reference proteome</keyword>
<proteinExistence type="predicted"/>
<keyword evidence="2" id="KW-0503">Monooxygenase</keyword>
<dbReference type="NCBIfam" id="TIGR03858">
    <property type="entry name" value="LLM_2I7G"/>
    <property type="match status" value="1"/>
</dbReference>
<dbReference type="PANTHER" id="PTHR30137:SF8">
    <property type="entry name" value="BLR5498 PROTEIN"/>
    <property type="match status" value="1"/>
</dbReference>
<gene>
    <name evidence="4" type="primary">txxe 3838</name>
    <name evidence="4" type="ORF">TXXE_00120</name>
</gene>
<evidence type="ECO:0000313" key="4">
    <source>
        <dbReference type="EMBL" id="CAG5076170.1"/>
    </source>
</evidence>
<name>A0ABM8UZ28_THEXY</name>
<dbReference type="Proteomes" id="UP000681526">
    <property type="component" value="Unassembled WGS sequence"/>
</dbReference>
<dbReference type="SUPFAM" id="SSF51679">
    <property type="entry name" value="Bacterial luciferase-like"/>
    <property type="match status" value="1"/>
</dbReference>
<dbReference type="InterPro" id="IPR036661">
    <property type="entry name" value="Luciferase-like_sf"/>
</dbReference>
<organism evidence="4 5">
    <name type="scientific">Thermobacillus xylanilyticus</name>
    <dbReference type="NCBI Taxonomy" id="76633"/>
    <lineage>
        <taxon>Bacteria</taxon>
        <taxon>Bacillati</taxon>
        <taxon>Bacillota</taxon>
        <taxon>Bacilli</taxon>
        <taxon>Bacillales</taxon>
        <taxon>Paenibacillaceae</taxon>
        <taxon>Thermobacillus</taxon>
    </lineage>
</organism>
<evidence type="ECO:0000256" key="2">
    <source>
        <dbReference type="ARBA" id="ARBA00023033"/>
    </source>
</evidence>
<protein>
    <submittedName>
        <fullName evidence="4">Luciferase-like subgroup, Oxidoreductase</fullName>
    </submittedName>
</protein>
<feature type="domain" description="Luciferase-like" evidence="3">
    <location>
        <begin position="19"/>
        <end position="324"/>
    </location>
</feature>
<dbReference type="Pfam" id="PF00296">
    <property type="entry name" value="Bac_luciferase"/>
    <property type="match status" value="1"/>
</dbReference>
<evidence type="ECO:0000256" key="1">
    <source>
        <dbReference type="ARBA" id="ARBA00023002"/>
    </source>
</evidence>
<sequence length="370" mass="40428">MSEHSSTPNQDNEPAAGIEIGISTFLEATPDPETGERISHAERLRRAVEEIVVADQAGLDVYGVGEHHRPDYACSAPAVVLAAAAPLTKRIRLTSAVTVLSSDDPVRVYQQFATLDGISNGRAEIMAGRGSFIESFPLFGCKLEDYDELFNEKLELLLEVCRNEIVTWRGGHRPAIDGRGVYPRAVQNPLPVWIATGGNPESAVRAGMLGLPVCFAIIGGMPERFAPLVELYKRAAVQAGHDVSKLQIATHSHGFVADTTEEAAEKFYLPTQAQMNQIGRERGWPPYTRETYDAARSLRGALYVGDPEYVAEKIVLLHRNLGVTRFFLHVNVGTMPHKDVLRAIELLGTRVAPIVRKELARGTGRAGDAE</sequence>
<reference evidence="4 5" key="1">
    <citation type="submission" date="2021-04" db="EMBL/GenBank/DDBJ databases">
        <authorList>
            <person name="Rakotoarivonina H."/>
        </authorList>
    </citation>
    <scope>NUCLEOTIDE SEQUENCE [LARGE SCALE GENOMIC DNA]</scope>
    <source>
        <strain evidence="4 5">XE</strain>
    </source>
</reference>
<comment type="caution">
    <text evidence="4">The sequence shown here is derived from an EMBL/GenBank/DDBJ whole genome shotgun (WGS) entry which is preliminary data.</text>
</comment>
<dbReference type="Gene3D" id="3.20.20.30">
    <property type="entry name" value="Luciferase-like domain"/>
    <property type="match status" value="1"/>
</dbReference>
<dbReference type="InterPro" id="IPR022290">
    <property type="entry name" value="LLM_Atu2307-like"/>
</dbReference>
<dbReference type="RefSeq" id="WP_213482981.1">
    <property type="nucleotide sequence ID" value="NZ_CAJRAY010000001.1"/>
</dbReference>
<accession>A0ABM8UZ28</accession>
<keyword evidence="1" id="KW-0560">Oxidoreductase</keyword>
<dbReference type="InterPro" id="IPR050766">
    <property type="entry name" value="Bact_Lucif_Oxidored"/>
</dbReference>
<dbReference type="InterPro" id="IPR011251">
    <property type="entry name" value="Luciferase-like_dom"/>
</dbReference>
<dbReference type="PANTHER" id="PTHR30137">
    <property type="entry name" value="LUCIFERASE-LIKE MONOOXYGENASE"/>
    <property type="match status" value="1"/>
</dbReference>
<dbReference type="EMBL" id="CAJRAY010000001">
    <property type="protein sequence ID" value="CAG5076170.1"/>
    <property type="molecule type" value="Genomic_DNA"/>
</dbReference>
<evidence type="ECO:0000259" key="3">
    <source>
        <dbReference type="Pfam" id="PF00296"/>
    </source>
</evidence>